<keyword evidence="1" id="KW-0853">WD repeat</keyword>
<gene>
    <name evidence="4" type="ORF">PHAECO_LOCUS283</name>
</gene>
<reference evidence="4" key="1">
    <citation type="submission" date="2022-01" db="EMBL/GenBank/DDBJ databases">
        <authorList>
            <person name="King R."/>
        </authorList>
    </citation>
    <scope>NUCLEOTIDE SEQUENCE</scope>
</reference>
<evidence type="ECO:0000313" key="4">
    <source>
        <dbReference type="EMBL" id="CAH1115993.1"/>
    </source>
</evidence>
<evidence type="ECO:0000256" key="1">
    <source>
        <dbReference type="ARBA" id="ARBA00022574"/>
    </source>
</evidence>
<dbReference type="PANTHER" id="PTHR19872:SF7">
    <property type="entry name" value="F-BOX AND WD REPEAT DOMAIN CONTAINING PROTEIN 10B-RELATED"/>
    <property type="match status" value="1"/>
</dbReference>
<proteinExistence type="predicted"/>
<dbReference type="OrthoDB" id="6751058at2759"/>
<name>A0A9P0GP23_PHACE</name>
<accession>A0A9P0GP23</accession>
<dbReference type="PANTHER" id="PTHR19872">
    <property type="entry name" value="UBIQUITIN LIGASE SPECIFICITY FACTOR/HREP PROTEIN"/>
    <property type="match status" value="1"/>
</dbReference>
<organism evidence="4 5">
    <name type="scientific">Phaedon cochleariae</name>
    <name type="common">Mustard beetle</name>
    <dbReference type="NCBI Taxonomy" id="80249"/>
    <lineage>
        <taxon>Eukaryota</taxon>
        <taxon>Metazoa</taxon>
        <taxon>Ecdysozoa</taxon>
        <taxon>Arthropoda</taxon>
        <taxon>Hexapoda</taxon>
        <taxon>Insecta</taxon>
        <taxon>Pterygota</taxon>
        <taxon>Neoptera</taxon>
        <taxon>Endopterygota</taxon>
        <taxon>Coleoptera</taxon>
        <taxon>Polyphaga</taxon>
        <taxon>Cucujiformia</taxon>
        <taxon>Chrysomeloidea</taxon>
        <taxon>Chrysomelidae</taxon>
        <taxon>Chrysomelinae</taxon>
        <taxon>Chrysomelini</taxon>
        <taxon>Phaedon</taxon>
    </lineage>
</organism>
<keyword evidence="5" id="KW-1185">Reference proteome</keyword>
<sequence length="470" mass="55590">MEEIENYTFEEEARIVQSATKRKQEKREHHKLKEKQFLIRSNSIQQYFIRLSSGHKKTFILRLMRQIRSLTSVLEILHVMSLGHAKITIYADIDPETTFIHDKLVLDHDRMLDQKVLKETMDTDTAWFASLDDSYQITLVTNLIRLSAGVVKRKLYLAIFHIYYLKLKQFRQSQQEFAIKQFSNSELQAANLLTPEDEDESEYDPKHPATLEVEKQRKKWDDMISKYRSEVELARLEQKEFIQPDSKKKLVKNQAEVVDGKSKKEKKQDTKNTVEELDLIQLLPIWVVKKIFRYLDEKTLISLKKVNNYWSFTVQELLKEIKAREHLDNYLNVLKSRIEPEKFEKALKTFSDEMSSKKPMEKTKGIYYEIGAIPEKIVPKYKKNLAETSLISDFVKQDNMFSTGDLVSFPRLIKKDIEAYRHHACFLQDVNVRFDVEHELERQRSFLTYSLTSLVTSLTIDVNEEDLSDW</sequence>
<dbReference type="EMBL" id="OU896707">
    <property type="protein sequence ID" value="CAH1115993.1"/>
    <property type="molecule type" value="Genomic_DNA"/>
</dbReference>
<dbReference type="SUPFAM" id="SSF81383">
    <property type="entry name" value="F-box domain"/>
    <property type="match status" value="1"/>
</dbReference>
<feature type="domain" description="F-box" evidence="3">
    <location>
        <begin position="277"/>
        <end position="321"/>
    </location>
</feature>
<dbReference type="InterPro" id="IPR036047">
    <property type="entry name" value="F-box-like_dom_sf"/>
</dbReference>
<keyword evidence="2" id="KW-0677">Repeat</keyword>
<dbReference type="PROSITE" id="PS50181">
    <property type="entry name" value="FBOX"/>
    <property type="match status" value="1"/>
</dbReference>
<dbReference type="InterPro" id="IPR001810">
    <property type="entry name" value="F-box_dom"/>
</dbReference>
<dbReference type="AlphaFoldDB" id="A0A9P0GP23"/>
<evidence type="ECO:0000313" key="5">
    <source>
        <dbReference type="Proteomes" id="UP001153737"/>
    </source>
</evidence>
<dbReference type="InterPro" id="IPR051075">
    <property type="entry name" value="SCF_subunit_WD-repeat"/>
</dbReference>
<evidence type="ECO:0000256" key="2">
    <source>
        <dbReference type="ARBA" id="ARBA00022737"/>
    </source>
</evidence>
<evidence type="ECO:0000259" key="3">
    <source>
        <dbReference type="PROSITE" id="PS50181"/>
    </source>
</evidence>
<protein>
    <recommendedName>
        <fullName evidence="3">F-box domain-containing protein</fullName>
    </recommendedName>
</protein>
<dbReference type="Proteomes" id="UP001153737">
    <property type="component" value="Chromosome 1"/>
</dbReference>
<reference evidence="4" key="2">
    <citation type="submission" date="2022-10" db="EMBL/GenBank/DDBJ databases">
        <authorList>
            <consortium name="ENA_rothamsted_submissions"/>
            <consortium name="culmorum"/>
            <person name="King R."/>
        </authorList>
    </citation>
    <scope>NUCLEOTIDE SEQUENCE</scope>
</reference>